<keyword evidence="4 5" id="KW-0472">Membrane</keyword>
<sequence>MGALTLNFFLPRLVPGDPVSILIARMSQNGAPPPGERAALTKLLGLGHGNLFVQYGQYLDQLAHGNLGISVTNFPEPVTQVIASGLPWTLTLVGVSTVLSFVIGTGLGALAGWRSNRFLTALAPATTFLTAVPYFWLALLFLYLFGVIWQVAPLNGGYDSSLIPAFDGPFILSAISHSIIPALTIVLAQLGGWMLSMRNMTLLTRSEDYVIAASAKGLTPRRILMGYAGRNAVLPSVTGFAISLGFVVSGSLIMEIVFSYPGIGYLLLQAVQNSDYAQMQGIFLVITLAVLGANFLVDILYGFVDPRTRQSA</sequence>
<keyword evidence="5" id="KW-0813">Transport</keyword>
<protein>
    <submittedName>
        <fullName evidence="7">Peptide ABC transporter permease</fullName>
    </submittedName>
</protein>
<evidence type="ECO:0000256" key="3">
    <source>
        <dbReference type="ARBA" id="ARBA00022989"/>
    </source>
</evidence>
<evidence type="ECO:0000259" key="6">
    <source>
        <dbReference type="PROSITE" id="PS50928"/>
    </source>
</evidence>
<keyword evidence="3 5" id="KW-1133">Transmembrane helix</keyword>
<name>A0ABQ6K5Z0_9MICO</name>
<evidence type="ECO:0000313" key="7">
    <source>
        <dbReference type="EMBL" id="GMA94699.1"/>
    </source>
</evidence>
<dbReference type="InterPro" id="IPR000515">
    <property type="entry name" value="MetI-like"/>
</dbReference>
<comment type="caution">
    <text evidence="7">The sequence shown here is derived from an EMBL/GenBank/DDBJ whole genome shotgun (WGS) entry which is preliminary data.</text>
</comment>
<organism evidence="7 8">
    <name type="scientific">Pseudolysinimonas kribbensis</name>
    <dbReference type="NCBI Taxonomy" id="433641"/>
    <lineage>
        <taxon>Bacteria</taxon>
        <taxon>Bacillati</taxon>
        <taxon>Actinomycetota</taxon>
        <taxon>Actinomycetes</taxon>
        <taxon>Micrococcales</taxon>
        <taxon>Microbacteriaceae</taxon>
        <taxon>Pseudolysinimonas</taxon>
    </lineage>
</organism>
<feature type="transmembrane region" description="Helical" evidence="5">
    <location>
        <begin position="88"/>
        <end position="113"/>
    </location>
</feature>
<evidence type="ECO:0000256" key="2">
    <source>
        <dbReference type="ARBA" id="ARBA00022692"/>
    </source>
</evidence>
<feature type="transmembrane region" description="Helical" evidence="5">
    <location>
        <begin position="232"/>
        <end position="261"/>
    </location>
</feature>
<proteinExistence type="inferred from homology"/>
<feature type="transmembrane region" description="Helical" evidence="5">
    <location>
        <begin position="170"/>
        <end position="195"/>
    </location>
</feature>
<reference evidence="8" key="1">
    <citation type="journal article" date="2019" name="Int. J. Syst. Evol. Microbiol.">
        <title>The Global Catalogue of Microorganisms (GCM) 10K type strain sequencing project: providing services to taxonomists for standard genome sequencing and annotation.</title>
        <authorList>
            <consortium name="The Broad Institute Genomics Platform"/>
            <consortium name="The Broad Institute Genome Sequencing Center for Infectious Disease"/>
            <person name="Wu L."/>
            <person name="Ma J."/>
        </authorList>
    </citation>
    <scope>NUCLEOTIDE SEQUENCE [LARGE SCALE GENOMIC DNA]</scope>
    <source>
        <strain evidence="8">NBRC 108894</strain>
    </source>
</reference>
<gene>
    <name evidence="7" type="ORF">GCM10025881_15230</name>
</gene>
<comment type="subcellular location">
    <subcellularLocation>
        <location evidence="5">Cell membrane</location>
        <topology evidence="5">Multi-pass membrane protein</topology>
    </subcellularLocation>
    <subcellularLocation>
        <location evidence="1">Membrane</location>
        <topology evidence="1">Multi-pass membrane protein</topology>
    </subcellularLocation>
</comment>
<dbReference type="PROSITE" id="PS50928">
    <property type="entry name" value="ABC_TM1"/>
    <property type="match status" value="1"/>
</dbReference>
<evidence type="ECO:0000256" key="1">
    <source>
        <dbReference type="ARBA" id="ARBA00004141"/>
    </source>
</evidence>
<feature type="transmembrane region" description="Helical" evidence="5">
    <location>
        <begin position="281"/>
        <end position="304"/>
    </location>
</feature>
<feature type="transmembrane region" description="Helical" evidence="5">
    <location>
        <begin position="125"/>
        <end position="150"/>
    </location>
</feature>
<dbReference type="PANTHER" id="PTHR43376:SF1">
    <property type="entry name" value="OLIGOPEPTIDE TRANSPORT SYSTEM PERMEASE PROTEIN"/>
    <property type="match status" value="1"/>
</dbReference>
<dbReference type="SUPFAM" id="SSF161098">
    <property type="entry name" value="MetI-like"/>
    <property type="match status" value="1"/>
</dbReference>
<dbReference type="RefSeq" id="WP_348534905.1">
    <property type="nucleotide sequence ID" value="NZ_BSVB01000001.1"/>
</dbReference>
<dbReference type="Proteomes" id="UP001157034">
    <property type="component" value="Unassembled WGS sequence"/>
</dbReference>
<dbReference type="InterPro" id="IPR035906">
    <property type="entry name" value="MetI-like_sf"/>
</dbReference>
<keyword evidence="2 5" id="KW-0812">Transmembrane</keyword>
<comment type="similarity">
    <text evidence="5">Belongs to the binding-protein-dependent transport system permease family.</text>
</comment>
<evidence type="ECO:0000256" key="4">
    <source>
        <dbReference type="ARBA" id="ARBA00023136"/>
    </source>
</evidence>
<dbReference type="CDD" id="cd06261">
    <property type="entry name" value="TM_PBP2"/>
    <property type="match status" value="1"/>
</dbReference>
<evidence type="ECO:0000256" key="5">
    <source>
        <dbReference type="RuleBase" id="RU363032"/>
    </source>
</evidence>
<keyword evidence="8" id="KW-1185">Reference proteome</keyword>
<dbReference type="Pfam" id="PF00528">
    <property type="entry name" value="BPD_transp_1"/>
    <property type="match status" value="1"/>
</dbReference>
<dbReference type="EMBL" id="BSVB01000001">
    <property type="protein sequence ID" value="GMA94699.1"/>
    <property type="molecule type" value="Genomic_DNA"/>
</dbReference>
<evidence type="ECO:0000313" key="8">
    <source>
        <dbReference type="Proteomes" id="UP001157034"/>
    </source>
</evidence>
<dbReference type="Gene3D" id="1.10.3720.10">
    <property type="entry name" value="MetI-like"/>
    <property type="match status" value="1"/>
</dbReference>
<accession>A0ABQ6K5Z0</accession>
<dbReference type="PANTHER" id="PTHR43376">
    <property type="entry name" value="OLIGOPEPTIDE TRANSPORT SYSTEM PERMEASE PROTEIN"/>
    <property type="match status" value="1"/>
</dbReference>
<feature type="domain" description="ABC transmembrane type-1" evidence="6">
    <location>
        <begin position="86"/>
        <end position="297"/>
    </location>
</feature>